<accession>A0A8X8BE47</accession>
<dbReference type="GO" id="GO:0005886">
    <property type="term" value="C:plasma membrane"/>
    <property type="evidence" value="ECO:0007669"/>
    <property type="project" value="TreeGrafter"/>
</dbReference>
<sequence>MDKSERVSAKTTPSSGDKFKDVIKGLIKLLMLVIFLGNIFIWILMPTLIYRTKWFTCLTLFMLMFPMLLLACLGCQCWLIFLAMFVALLLWNFFIYFPVHTGGAWIIKYHIWLGRLLMSIFTVHGLCFVIYWASMHEISQMVTWSKTEMSNVAGEIALLSGLVIFLLQSLPLQVYIIFMFFYVLHKGVAFCFIVFPGFYMFMVDRFLSFLQSRDNVRLLSARVLPSNTVELTFSKAKELKYNPTSSLFVNIPSISKLQWHPFTITSSSNLEEETLSIVIKSEGKWSTKLYQMLSYSDHTDRTLSVSVEDRVLHDTLVMVSGGSRITPFIFIIHIGILDLILPSSGLELSSDLTIQVEAFITKDNEPSNEEMQKIRTIWFKLHT</sequence>
<evidence type="ECO:0000256" key="3">
    <source>
        <dbReference type="ARBA" id="ARBA00022989"/>
    </source>
</evidence>
<dbReference type="AlphaFoldDB" id="A0A8X8BE47"/>
<evidence type="ECO:0000256" key="5">
    <source>
        <dbReference type="ARBA" id="ARBA00023136"/>
    </source>
</evidence>
<dbReference type="InterPro" id="IPR013130">
    <property type="entry name" value="Fe3_Rdtase_TM_dom"/>
</dbReference>
<feature type="transmembrane region" description="Helical" evidence="6">
    <location>
        <begin position="156"/>
        <end position="181"/>
    </location>
</feature>
<name>A0A8X8BE47_BRACI</name>
<keyword evidence="4" id="KW-0560">Oxidoreductase</keyword>
<evidence type="ECO:0000256" key="1">
    <source>
        <dbReference type="ARBA" id="ARBA00004141"/>
    </source>
</evidence>
<keyword evidence="5 6" id="KW-0472">Membrane</keyword>
<comment type="subcellular location">
    <subcellularLocation>
        <location evidence="1">Membrane</location>
        <topology evidence="1">Multi-pass membrane protein</topology>
    </subcellularLocation>
</comment>
<feature type="transmembrane region" description="Helical" evidence="6">
    <location>
        <begin position="78"/>
        <end position="99"/>
    </location>
</feature>
<evidence type="ECO:0000256" key="6">
    <source>
        <dbReference type="SAM" id="Phobius"/>
    </source>
</evidence>
<dbReference type="Pfam" id="PF08022">
    <property type="entry name" value="FAD_binding_8"/>
    <property type="match status" value="1"/>
</dbReference>
<evidence type="ECO:0000256" key="2">
    <source>
        <dbReference type="ARBA" id="ARBA00022692"/>
    </source>
</evidence>
<dbReference type="CDD" id="cd06186">
    <property type="entry name" value="NOX_Duox_like_FAD_NADP"/>
    <property type="match status" value="1"/>
</dbReference>
<dbReference type="GO" id="GO:0000293">
    <property type="term" value="F:ferric-chelate reductase activity"/>
    <property type="evidence" value="ECO:0007669"/>
    <property type="project" value="TreeGrafter"/>
</dbReference>
<feature type="transmembrane region" description="Helical" evidence="6">
    <location>
        <begin position="111"/>
        <end position="135"/>
    </location>
</feature>
<feature type="transmembrane region" description="Helical" evidence="6">
    <location>
        <begin position="187"/>
        <end position="207"/>
    </location>
</feature>
<dbReference type="Gene3D" id="2.40.30.10">
    <property type="entry name" value="Translation factors"/>
    <property type="match status" value="1"/>
</dbReference>
<dbReference type="OrthoDB" id="167398at2759"/>
<feature type="domain" description="FAD-binding FR-type" evidence="7">
    <location>
        <begin position="211"/>
        <end position="327"/>
    </location>
</feature>
<keyword evidence="2 6" id="KW-0812">Transmembrane</keyword>
<feature type="transmembrane region" description="Helical" evidence="6">
    <location>
        <begin position="26"/>
        <end position="45"/>
    </location>
</feature>
<reference evidence="8 9" key="1">
    <citation type="submission" date="2020-02" db="EMBL/GenBank/DDBJ databases">
        <authorList>
            <person name="Ma Q."/>
            <person name="Huang Y."/>
            <person name="Song X."/>
            <person name="Pei D."/>
        </authorList>
    </citation>
    <scope>NUCLEOTIDE SEQUENCE [LARGE SCALE GENOMIC DNA]</scope>
    <source>
        <strain evidence="8">Sxm20200214</strain>
        <tissue evidence="8">Leaf</tissue>
    </source>
</reference>
<evidence type="ECO:0000256" key="4">
    <source>
        <dbReference type="ARBA" id="ARBA00023002"/>
    </source>
</evidence>
<protein>
    <recommendedName>
        <fullName evidence="7">FAD-binding FR-type domain-containing protein</fullName>
    </recommendedName>
</protein>
<dbReference type="SUPFAM" id="SSF63380">
    <property type="entry name" value="Riboflavin synthase domain-like"/>
    <property type="match status" value="1"/>
</dbReference>
<dbReference type="InterPro" id="IPR017927">
    <property type="entry name" value="FAD-bd_FR_type"/>
</dbReference>
<proteinExistence type="predicted"/>
<keyword evidence="3 6" id="KW-1133">Transmembrane helix</keyword>
<dbReference type="Pfam" id="PF01794">
    <property type="entry name" value="Ferric_reduct"/>
    <property type="match status" value="1"/>
</dbReference>
<feature type="transmembrane region" description="Helical" evidence="6">
    <location>
        <begin position="51"/>
        <end position="71"/>
    </location>
</feature>
<dbReference type="InterPro" id="IPR013112">
    <property type="entry name" value="FAD-bd_8"/>
</dbReference>
<comment type="caution">
    <text evidence="8">The sequence shown here is derived from an EMBL/GenBank/DDBJ whole genome shotgun (WGS) entry which is preliminary data.</text>
</comment>
<evidence type="ECO:0000313" key="9">
    <source>
        <dbReference type="Proteomes" id="UP000886595"/>
    </source>
</evidence>
<dbReference type="PANTHER" id="PTHR11972:SF41">
    <property type="entry name" value="FERRIC REDUCTION OXIDASE 2"/>
    <property type="match status" value="1"/>
</dbReference>
<evidence type="ECO:0000259" key="7">
    <source>
        <dbReference type="PROSITE" id="PS51384"/>
    </source>
</evidence>
<evidence type="ECO:0000313" key="8">
    <source>
        <dbReference type="EMBL" id="KAG2331058.1"/>
    </source>
</evidence>
<dbReference type="PROSITE" id="PS51384">
    <property type="entry name" value="FAD_FR"/>
    <property type="match status" value="1"/>
</dbReference>
<keyword evidence="9" id="KW-1185">Reference proteome</keyword>
<dbReference type="EMBL" id="JAAMPC010000001">
    <property type="protein sequence ID" value="KAG2331058.1"/>
    <property type="molecule type" value="Genomic_DNA"/>
</dbReference>
<organism evidence="8 9">
    <name type="scientific">Brassica carinata</name>
    <name type="common">Ethiopian mustard</name>
    <name type="synonym">Abyssinian cabbage</name>
    <dbReference type="NCBI Taxonomy" id="52824"/>
    <lineage>
        <taxon>Eukaryota</taxon>
        <taxon>Viridiplantae</taxon>
        <taxon>Streptophyta</taxon>
        <taxon>Embryophyta</taxon>
        <taxon>Tracheophyta</taxon>
        <taxon>Spermatophyta</taxon>
        <taxon>Magnoliopsida</taxon>
        <taxon>eudicotyledons</taxon>
        <taxon>Gunneridae</taxon>
        <taxon>Pentapetalae</taxon>
        <taxon>rosids</taxon>
        <taxon>malvids</taxon>
        <taxon>Brassicales</taxon>
        <taxon>Brassicaceae</taxon>
        <taxon>Brassiceae</taxon>
        <taxon>Brassica</taxon>
    </lineage>
</organism>
<dbReference type="InterPro" id="IPR017938">
    <property type="entry name" value="Riboflavin_synthase-like_b-brl"/>
</dbReference>
<dbReference type="PANTHER" id="PTHR11972">
    <property type="entry name" value="NADPH OXIDASE"/>
    <property type="match status" value="1"/>
</dbReference>
<dbReference type="InterPro" id="IPR050369">
    <property type="entry name" value="RBOH/FRE"/>
</dbReference>
<dbReference type="Proteomes" id="UP000886595">
    <property type="component" value="Unassembled WGS sequence"/>
</dbReference>
<gene>
    <name evidence="8" type="ORF">Bca52824_002238</name>
</gene>